<dbReference type="InterPro" id="IPR046476">
    <property type="entry name" value="DUF6797"/>
</dbReference>
<dbReference type="Pfam" id="PF20601">
    <property type="entry name" value="DUF6797"/>
    <property type="match status" value="1"/>
</dbReference>
<keyword evidence="4" id="KW-1185">Reference proteome</keyword>
<dbReference type="PANTHER" id="PTHR33546">
    <property type="entry name" value="LARGE, MULTIFUNCTIONAL SECRETED PROTEIN-RELATED"/>
    <property type="match status" value="1"/>
</dbReference>
<dbReference type="AlphaFoldDB" id="A0A7M2WZT1"/>
<organism evidence="3 4">
    <name type="scientific">Humisphaera borealis</name>
    <dbReference type="NCBI Taxonomy" id="2807512"/>
    <lineage>
        <taxon>Bacteria</taxon>
        <taxon>Pseudomonadati</taxon>
        <taxon>Planctomycetota</taxon>
        <taxon>Phycisphaerae</taxon>
        <taxon>Tepidisphaerales</taxon>
        <taxon>Tepidisphaeraceae</taxon>
        <taxon>Humisphaera</taxon>
    </lineage>
</organism>
<sequence length="823" mass="88591">MTDLFRLARFLVPAVCVMVGTALPTSGQEKKPDAKAPVQQPKPAPKKSARWSEMDYGPFLTASIISHPQAKFDNGPGSFSGDSTARGVAIKLSPDWKDGVVFDMDLMRMSAGWVDGSLKLVGLIADGGHGMSPTIGVPPMFQTPHLPGWAGPSGGINDPRENRIDPLPPAGPLPRSWAKYKGLYRHGEQVVLSYSVGNANVLELPSLEATADGKAIVRTIRVDKSDKPLTLVLADAAPAYPFPKASKPDPVPGFMPGKLSVNAAGTVATVSDMRVVVAHLPAGARLSQEGSILLLELPAVTQPTTFKVFFTRADERGAAAMAKASPQPVDLTSLINGGPSLWKQTVVTQGKLGTPKPDDGYVIDNLTIPHDNPYKAWMRPGGMDFFADGTSAALSTWSGDVWTVSGIDEKLEKLEWKRVATGLHQPLGLKIVDGKIYTVGHDQITRLNDLNGDGETDFYENFNNDWELTTAFHAFCFDLQTDKAGNFYFAFGSPVHAGGGGFQKITNSHGTIMKVSPDGQKNEVYATGFRAPNGIGLNVETGQITASDNEGTWVPKVPLHWVKPGSFNGVVDAAHRPMKSTNGKPDRTEEPKPLCWFPKNVDNSNGGQVWVTSDLWGPFKGDLLHTSYGTSSLYKVMYEELGGQVQGGVVKIPVKFSSSAMRPRFNTKDGQLYVAGLKGWQSNAASDGGFDRVRYTGQPVRMPTKIRALENGLAITFSCKLDPATAADAGSYGVEAYNYKWTGGYGSGEFKPSAPDQKGKDEWEVKSAKLSADGMTVVLEIAGIKPVMQYSVDYNLKSSDGKPLRDIIYGTIHNLGKAEVTTR</sequence>
<gene>
    <name evidence="3" type="ORF">IPV69_06560</name>
</gene>
<dbReference type="InterPro" id="IPR011042">
    <property type="entry name" value="6-blade_b-propeller_TolB-like"/>
</dbReference>
<dbReference type="Gene3D" id="2.120.10.30">
    <property type="entry name" value="TolB, C-terminal domain"/>
    <property type="match status" value="1"/>
</dbReference>
<feature type="region of interest" description="Disordered" evidence="1">
    <location>
        <begin position="25"/>
        <end position="50"/>
    </location>
</feature>
<evidence type="ECO:0000256" key="1">
    <source>
        <dbReference type="SAM" id="MobiDB-lite"/>
    </source>
</evidence>
<evidence type="ECO:0000313" key="3">
    <source>
        <dbReference type="EMBL" id="QOV91017.1"/>
    </source>
</evidence>
<reference evidence="3 4" key="1">
    <citation type="submission" date="2020-10" db="EMBL/GenBank/DDBJ databases">
        <title>Wide distribution of Phycisphaera-like planctomycetes from WD2101 soil group in peatlands and genome analysis of the first cultivated representative.</title>
        <authorList>
            <person name="Dedysh S.N."/>
            <person name="Beletsky A.V."/>
            <person name="Ivanova A."/>
            <person name="Kulichevskaya I.S."/>
            <person name="Suzina N.E."/>
            <person name="Philippov D.A."/>
            <person name="Rakitin A.L."/>
            <person name="Mardanov A.V."/>
            <person name="Ravin N.V."/>
        </authorList>
    </citation>
    <scope>NUCLEOTIDE SEQUENCE [LARGE SCALE GENOMIC DNA]</scope>
    <source>
        <strain evidence="3 4">M1803</strain>
    </source>
</reference>
<evidence type="ECO:0000313" key="4">
    <source>
        <dbReference type="Proteomes" id="UP000593765"/>
    </source>
</evidence>
<dbReference type="Proteomes" id="UP000593765">
    <property type="component" value="Chromosome"/>
</dbReference>
<dbReference type="RefSeq" id="WP_206294125.1">
    <property type="nucleotide sequence ID" value="NZ_CP063458.1"/>
</dbReference>
<evidence type="ECO:0000259" key="2">
    <source>
        <dbReference type="Pfam" id="PF20601"/>
    </source>
</evidence>
<dbReference type="EMBL" id="CP063458">
    <property type="protein sequence ID" value="QOV91017.1"/>
    <property type="molecule type" value="Genomic_DNA"/>
</dbReference>
<dbReference type="PANTHER" id="PTHR33546:SF1">
    <property type="entry name" value="LARGE, MULTIFUNCTIONAL SECRETED PROTEIN"/>
    <property type="match status" value="1"/>
</dbReference>
<accession>A0A7M2WZT1</accession>
<feature type="domain" description="DUF6797" evidence="2">
    <location>
        <begin position="100"/>
        <end position="203"/>
    </location>
</feature>
<proteinExistence type="predicted"/>
<dbReference type="KEGG" id="hbs:IPV69_06560"/>
<dbReference type="SUPFAM" id="SSF63829">
    <property type="entry name" value="Calcium-dependent phosphotriesterase"/>
    <property type="match status" value="1"/>
</dbReference>
<protein>
    <recommendedName>
        <fullName evidence="2">DUF6797 domain-containing protein</fullName>
    </recommendedName>
</protein>
<name>A0A7M2WZT1_9BACT</name>